<dbReference type="Gene3D" id="3.20.20.70">
    <property type="entry name" value="Aldolase class I"/>
    <property type="match status" value="1"/>
</dbReference>
<dbReference type="InterPro" id="IPR006638">
    <property type="entry name" value="Elp3/MiaA/NifB-like_rSAM"/>
</dbReference>
<dbReference type="GO" id="GO:0008168">
    <property type="term" value="F:methyltransferase activity"/>
    <property type="evidence" value="ECO:0007669"/>
    <property type="project" value="UniProtKB-KW"/>
</dbReference>
<keyword evidence="4" id="KW-0408">Iron</keyword>
<dbReference type="Proteomes" id="UP001554567">
    <property type="component" value="Unassembled WGS sequence"/>
</dbReference>
<dbReference type="NCBIfam" id="TIGR04107">
    <property type="entry name" value="rSAM_HutW"/>
    <property type="match status" value="1"/>
</dbReference>
<dbReference type="PANTHER" id="PTHR13932:SF9">
    <property type="entry name" value="COPROPORPHYRINOGEN III OXIDASE"/>
    <property type="match status" value="1"/>
</dbReference>
<dbReference type="SFLD" id="SFLDG01082">
    <property type="entry name" value="B12-binding_domain_containing"/>
    <property type="match status" value="1"/>
</dbReference>
<proteinExistence type="predicted"/>
<dbReference type="SFLD" id="SFLDF00311">
    <property type="entry name" value="heme_degradation_proteins_(Hut"/>
    <property type="match status" value="1"/>
</dbReference>
<dbReference type="InterPro" id="IPR026332">
    <property type="entry name" value="HutW"/>
</dbReference>
<protein>
    <submittedName>
        <fullName evidence="7">Heme anaerobic degradation radical SAM methyltransferase ChuW/HutW</fullName>
    </submittedName>
</protein>
<comment type="cofactor">
    <cofactor evidence="1">
        <name>[4Fe-4S] cluster</name>
        <dbReference type="ChEBI" id="CHEBI:49883"/>
    </cofactor>
</comment>
<dbReference type="GO" id="GO:0032259">
    <property type="term" value="P:methylation"/>
    <property type="evidence" value="ECO:0007669"/>
    <property type="project" value="UniProtKB-KW"/>
</dbReference>
<evidence type="ECO:0000259" key="6">
    <source>
        <dbReference type="PROSITE" id="PS51918"/>
    </source>
</evidence>
<dbReference type="SFLD" id="SFLDG01065">
    <property type="entry name" value="anaerobic_coproporphyrinogen-I"/>
    <property type="match status" value="1"/>
</dbReference>
<dbReference type="InterPro" id="IPR013785">
    <property type="entry name" value="Aldolase_TIM"/>
</dbReference>
<evidence type="ECO:0000256" key="3">
    <source>
        <dbReference type="ARBA" id="ARBA00022723"/>
    </source>
</evidence>
<dbReference type="PANTHER" id="PTHR13932">
    <property type="entry name" value="COPROPORPHYRINIGEN III OXIDASE"/>
    <property type="match status" value="1"/>
</dbReference>
<dbReference type="SUPFAM" id="SSF102114">
    <property type="entry name" value="Radical SAM enzymes"/>
    <property type="match status" value="1"/>
</dbReference>
<evidence type="ECO:0000313" key="8">
    <source>
        <dbReference type="Proteomes" id="UP001554567"/>
    </source>
</evidence>
<dbReference type="CDD" id="cd01335">
    <property type="entry name" value="Radical_SAM"/>
    <property type="match status" value="1"/>
</dbReference>
<evidence type="ECO:0000256" key="2">
    <source>
        <dbReference type="ARBA" id="ARBA00022691"/>
    </source>
</evidence>
<dbReference type="InterPro" id="IPR007197">
    <property type="entry name" value="rSAM"/>
</dbReference>
<evidence type="ECO:0000256" key="4">
    <source>
        <dbReference type="ARBA" id="ARBA00023004"/>
    </source>
</evidence>
<dbReference type="InterPro" id="IPR034505">
    <property type="entry name" value="Coproporphyrinogen-III_oxidase"/>
</dbReference>
<dbReference type="EMBL" id="JBFKZN010000011">
    <property type="protein sequence ID" value="MEW5291230.1"/>
    <property type="molecule type" value="Genomic_DNA"/>
</dbReference>
<keyword evidence="7" id="KW-0808">Transferase</keyword>
<keyword evidence="8" id="KW-1185">Reference proteome</keyword>
<dbReference type="RefSeq" id="WP_367168399.1">
    <property type="nucleotide sequence ID" value="NZ_JBFKZN010000011.1"/>
</dbReference>
<name>A0ABV3N5X5_9GAMM</name>
<keyword evidence="3" id="KW-0479">Metal-binding</keyword>
<comment type="caution">
    <text evidence="7">The sequence shown here is derived from an EMBL/GenBank/DDBJ whole genome shotgun (WGS) entry which is preliminary data.</text>
</comment>
<dbReference type="Pfam" id="PF04055">
    <property type="entry name" value="Radical_SAM"/>
    <property type="match status" value="1"/>
</dbReference>
<organism evidence="7 8">
    <name type="scientific">Erwinia papayae</name>
    <dbReference type="NCBI Taxonomy" id="206499"/>
    <lineage>
        <taxon>Bacteria</taxon>
        <taxon>Pseudomonadati</taxon>
        <taxon>Pseudomonadota</taxon>
        <taxon>Gammaproteobacteria</taxon>
        <taxon>Enterobacterales</taxon>
        <taxon>Erwiniaceae</taxon>
        <taxon>Erwinia</taxon>
    </lineage>
</organism>
<keyword evidence="2" id="KW-0949">S-adenosyl-L-methionine</keyword>
<gene>
    <name evidence="7" type="primary">hutW</name>
    <name evidence="7" type="ORF">ABW286_18945</name>
</gene>
<reference evidence="7 8" key="1">
    <citation type="submission" date="2024-07" db="EMBL/GenBank/DDBJ databases">
        <authorList>
            <person name="Dulla G.F.J."/>
            <person name="Delorm J.G."/>
        </authorList>
    </citation>
    <scope>NUCLEOTIDE SEQUENCE [LARGE SCALE GENOMIC DNA]</scope>
    <source>
        <strain evidence="7 8">JGD 233</strain>
    </source>
</reference>
<dbReference type="SMART" id="SM00729">
    <property type="entry name" value="Elp3"/>
    <property type="match status" value="1"/>
</dbReference>
<dbReference type="PROSITE" id="PS51918">
    <property type="entry name" value="RADICAL_SAM"/>
    <property type="match status" value="1"/>
</dbReference>
<evidence type="ECO:0000256" key="1">
    <source>
        <dbReference type="ARBA" id="ARBA00001966"/>
    </source>
</evidence>
<accession>A0ABV3N5X5</accession>
<feature type="domain" description="Radical SAM core" evidence="6">
    <location>
        <begin position="48"/>
        <end position="286"/>
    </location>
</feature>
<keyword evidence="7" id="KW-0489">Methyltransferase</keyword>
<sequence>MQIDLTPWFAQPGVQAFTERRTAMPWRNKTPLAADAIQSAWQRLLQQSLPPRKRLLYLHIPFCDTRCTFCGFYQNKFHADEAEKYVSYLLREIEMEADSPLHQSAPIHAIYFGGGTPTSLSAQGLYRIISLLRSRLPLAPDCEITIEGRILNFDDARIDACLDAGANRFSIGIQTFDSRIRKKMARTSDRQQSVAFLEALCRRDRAAVVCDLMFGLPGQTAESWQTDLETVRDIGLDGVDLYALNLLPTTPLAKAVENQRTDLPDVTERRDLYLQGAALLADYGWRQLSNSHWARTTRERNMYNLLIKQGADCLAIGSGAGGNLNGQAYMIHRQLENYYQALDNDQKPIGMMTPATEHPQQWRHQLQGGIEAGRLDLTALSPDAATLQPLVEQWHQSGLLTDNTLCLRLTDSGRFWANNLMQSLAEIFMQLNATPSEKGSHYATHPL</sequence>
<keyword evidence="5" id="KW-0411">Iron-sulfur</keyword>
<dbReference type="SFLD" id="SFLDS00029">
    <property type="entry name" value="Radical_SAM"/>
    <property type="match status" value="1"/>
</dbReference>
<evidence type="ECO:0000256" key="5">
    <source>
        <dbReference type="ARBA" id="ARBA00023014"/>
    </source>
</evidence>
<dbReference type="InterPro" id="IPR058240">
    <property type="entry name" value="rSAM_sf"/>
</dbReference>
<evidence type="ECO:0000313" key="7">
    <source>
        <dbReference type="EMBL" id="MEW5291230.1"/>
    </source>
</evidence>